<name>A0A4U8Q8Q5_9FIRM</name>
<dbReference type="Proteomes" id="UP000306509">
    <property type="component" value="Unassembled WGS sequence"/>
</dbReference>
<reference evidence="1 2" key="1">
    <citation type="journal article" date="2019" name="Anaerobe">
        <title>Detection of Robinsoniella peoriensis in multiple bone samples of a trauma patient.</title>
        <authorList>
            <person name="Schrottner P."/>
            <person name="Hartwich K."/>
            <person name="Bunk B."/>
            <person name="Schober I."/>
            <person name="Helbig S."/>
            <person name="Rudolph W.W."/>
            <person name="Gunzer F."/>
        </authorList>
    </citation>
    <scope>NUCLEOTIDE SEQUENCE [LARGE SCALE GENOMIC DNA]</scope>
    <source>
        <strain evidence="1 2">DSM 106044</strain>
    </source>
</reference>
<proteinExistence type="predicted"/>
<comment type="caution">
    <text evidence="1">The sequence shown here is derived from an EMBL/GenBank/DDBJ whole genome shotgun (WGS) entry which is preliminary data.</text>
</comment>
<evidence type="ECO:0000313" key="1">
    <source>
        <dbReference type="EMBL" id="TLD01352.1"/>
    </source>
</evidence>
<dbReference type="RefSeq" id="WP_138002293.1">
    <property type="nucleotide sequence ID" value="NZ_QGQD01000040.1"/>
</dbReference>
<gene>
    <name evidence="1" type="ORF">DSM106044_01734</name>
</gene>
<sequence length="338" mass="40171">MINQRIILIDTGSESNQIMMSDVGKMDNAIQLSDLYQINSHRIMKRIFQIHFGFILNKKYEIPLKSLWDKRCVLNQLLFDSNQEYYLILVNDVIRKLSNSYLKKINEMNKVHTFVLLLDSYDKIQPFFRRCINKVKSEKVYSFQKSDCVRYGFKYINTLYSKVELVKKENNFQTDIYFVGAEKGRMEEISKIFNFFFEKGFKCKFDVIVSNSSLMAYREKYPGINFQTKRIGYKYILKDIQSSKCILELCQEGQDGLTMRFYEAIFYNKCLFTNNNSALCHELYNKDYMKVFHSIEDIDVGKEFFDQKVDYHYNNQMSPVHLIEKIMADNELDGGFLI</sequence>
<evidence type="ECO:0000313" key="2">
    <source>
        <dbReference type="Proteomes" id="UP000306509"/>
    </source>
</evidence>
<protein>
    <submittedName>
        <fullName evidence="1">Uncharacterized protein</fullName>
    </submittedName>
</protein>
<organism evidence="1 2">
    <name type="scientific">Robinsoniella peoriensis</name>
    <dbReference type="NCBI Taxonomy" id="180332"/>
    <lineage>
        <taxon>Bacteria</taxon>
        <taxon>Bacillati</taxon>
        <taxon>Bacillota</taxon>
        <taxon>Clostridia</taxon>
        <taxon>Lachnospirales</taxon>
        <taxon>Lachnospiraceae</taxon>
        <taxon>Robinsoniella</taxon>
    </lineage>
</organism>
<accession>A0A4U8Q8Q5</accession>
<dbReference type="EMBL" id="QGQD01000040">
    <property type="protein sequence ID" value="TLD01352.1"/>
    <property type="molecule type" value="Genomic_DNA"/>
</dbReference>
<dbReference type="AlphaFoldDB" id="A0A4U8Q8Q5"/>
<keyword evidence="2" id="KW-1185">Reference proteome</keyword>